<dbReference type="CDD" id="cd00085">
    <property type="entry name" value="HNHc"/>
    <property type="match status" value="1"/>
</dbReference>
<dbReference type="AlphaFoldDB" id="R4Z4B6"/>
<sequence>MCQSGAVSSGEQLDEWKGSDVTTEQVLVLNVSYEPLALIHWHRAICLVLAEKVTVEAFEEGRGIRSARAEYPFPAVIRLRRYVYSSAENLGGSTRRSVLRRDGHLCAYRTSSPVCVERATSIDHVMPRSRGGGDEPTNLVAACLPCNQLKGNRTPGELGWRLHLQPPAEGGAWPLLDVDDVPVTWRPFLSAVA</sequence>
<protein>
    <submittedName>
        <fullName evidence="2">Putative Arsenate reductase</fullName>
    </submittedName>
</protein>
<feature type="domain" description="HNH nuclease" evidence="1">
    <location>
        <begin position="93"/>
        <end position="148"/>
    </location>
</feature>
<gene>
    <name evidence="2" type="ORF">BN381_80060</name>
</gene>
<proteinExistence type="predicted"/>
<dbReference type="InterPro" id="IPR003615">
    <property type="entry name" value="HNH_nuc"/>
</dbReference>
<dbReference type="STRING" id="1229780.BN381_80060"/>
<dbReference type="EMBL" id="CANL01000078">
    <property type="protein sequence ID" value="CCM65530.1"/>
    <property type="molecule type" value="Genomic_DNA"/>
</dbReference>
<comment type="caution">
    <text evidence="2">The sequence shown here is derived from an EMBL/GenBank/DDBJ whole genome shotgun (WGS) entry which is preliminary data.</text>
</comment>
<dbReference type="eggNOG" id="COG1403">
    <property type="taxonomic scope" value="Bacteria"/>
</dbReference>
<organism evidence="2 3">
    <name type="scientific">Candidatus Neomicrothrix parvicella RN1</name>
    <dbReference type="NCBI Taxonomy" id="1229780"/>
    <lineage>
        <taxon>Bacteria</taxon>
        <taxon>Bacillati</taxon>
        <taxon>Actinomycetota</taxon>
        <taxon>Acidimicrobiia</taxon>
        <taxon>Acidimicrobiales</taxon>
        <taxon>Microthrixaceae</taxon>
        <taxon>Candidatus Neomicrothrix</taxon>
    </lineage>
</organism>
<dbReference type="Proteomes" id="UP000018291">
    <property type="component" value="Unassembled WGS sequence"/>
</dbReference>
<keyword evidence="3" id="KW-1185">Reference proteome</keyword>
<dbReference type="PANTHER" id="PTHR33877:SF2">
    <property type="entry name" value="OS07G0170200 PROTEIN"/>
    <property type="match status" value="1"/>
</dbReference>
<dbReference type="InterPro" id="IPR029471">
    <property type="entry name" value="HNH_5"/>
</dbReference>
<dbReference type="Gene3D" id="1.10.30.50">
    <property type="match status" value="1"/>
</dbReference>
<evidence type="ECO:0000313" key="2">
    <source>
        <dbReference type="EMBL" id="CCM65530.1"/>
    </source>
</evidence>
<dbReference type="HOGENOM" id="CLU_099824_2_0_11"/>
<dbReference type="SMART" id="SM00507">
    <property type="entry name" value="HNHc"/>
    <property type="match status" value="1"/>
</dbReference>
<name>R4Z4B6_9ACTN</name>
<dbReference type="InterPro" id="IPR052892">
    <property type="entry name" value="NA-targeting_endonuclease"/>
</dbReference>
<evidence type="ECO:0000313" key="3">
    <source>
        <dbReference type="Proteomes" id="UP000018291"/>
    </source>
</evidence>
<dbReference type="Pfam" id="PF14279">
    <property type="entry name" value="HNH_5"/>
    <property type="match status" value="1"/>
</dbReference>
<dbReference type="PANTHER" id="PTHR33877">
    <property type="entry name" value="SLL1193 PROTEIN"/>
    <property type="match status" value="1"/>
</dbReference>
<reference evidence="2 3" key="1">
    <citation type="journal article" date="2013" name="ISME J.">
        <title>Metabolic model for the filamentous 'Candidatus Microthrix parvicella' based on genomic and metagenomic analyses.</title>
        <authorList>
            <person name="Jon McIlroy S."/>
            <person name="Kristiansen R."/>
            <person name="Albertsen M."/>
            <person name="Michael Karst S."/>
            <person name="Rossetti S."/>
            <person name="Lund Nielsen J."/>
            <person name="Tandoi V."/>
            <person name="James Seviour R."/>
            <person name="Nielsen P.H."/>
        </authorList>
    </citation>
    <scope>NUCLEOTIDE SEQUENCE [LARGE SCALE GENOMIC DNA]</scope>
    <source>
        <strain evidence="2 3">RN1</strain>
    </source>
</reference>
<evidence type="ECO:0000259" key="1">
    <source>
        <dbReference type="SMART" id="SM00507"/>
    </source>
</evidence>
<accession>R4Z4B6</accession>